<dbReference type="Pfam" id="PF13649">
    <property type="entry name" value="Methyltransf_25"/>
    <property type="match status" value="1"/>
</dbReference>
<dbReference type="PANTHER" id="PTHR43460:SF1">
    <property type="entry name" value="METHYLTRANSFERASE TYPE 11 DOMAIN-CONTAINING PROTEIN"/>
    <property type="match status" value="1"/>
</dbReference>
<protein>
    <submittedName>
        <fullName evidence="5">Uncharacterized protein</fullName>
    </submittedName>
</protein>
<comment type="caution">
    <text evidence="5">The sequence shown here is derived from an EMBL/GenBank/DDBJ whole genome shotgun (WGS) entry which is preliminary data.</text>
</comment>
<evidence type="ECO:0000259" key="4">
    <source>
        <dbReference type="Pfam" id="PF21302"/>
    </source>
</evidence>
<dbReference type="Gene3D" id="3.40.50.150">
    <property type="entry name" value="Vaccinia Virus protein VP39"/>
    <property type="match status" value="1"/>
</dbReference>
<feature type="binding site" evidence="2">
    <location>
        <position position="53"/>
    </location>
    <ligand>
        <name>S-adenosyl-L-methionine</name>
        <dbReference type="ChEBI" id="CHEBI:59789"/>
    </ligand>
</feature>
<evidence type="ECO:0000313" key="5">
    <source>
        <dbReference type="EMBL" id="EMT50916.1"/>
    </source>
</evidence>
<dbReference type="PATRIC" id="fig|1300222.3.peg.4195"/>
<feature type="binding site" evidence="2">
    <location>
        <begin position="84"/>
        <end position="85"/>
    </location>
    <ligand>
        <name>S-adenosyl-L-methionine</name>
        <dbReference type="ChEBI" id="CHEBI:59789"/>
    </ligand>
</feature>
<keyword evidence="1" id="KW-0862">Zinc</keyword>
<dbReference type="InterPro" id="IPR029063">
    <property type="entry name" value="SAM-dependent_MTases_sf"/>
</dbReference>
<dbReference type="PANTHER" id="PTHR43460">
    <property type="entry name" value="METHYLTRANSFERASE"/>
    <property type="match status" value="1"/>
</dbReference>
<dbReference type="GO" id="GO:0046872">
    <property type="term" value="F:metal ion binding"/>
    <property type="evidence" value="ECO:0007669"/>
    <property type="project" value="UniProtKB-KW"/>
</dbReference>
<organism evidence="5 6">
    <name type="scientific">Brevibacillus borstelensis AK1</name>
    <dbReference type="NCBI Taxonomy" id="1300222"/>
    <lineage>
        <taxon>Bacteria</taxon>
        <taxon>Bacillati</taxon>
        <taxon>Bacillota</taxon>
        <taxon>Bacilli</taxon>
        <taxon>Bacillales</taxon>
        <taxon>Paenibacillaceae</taxon>
        <taxon>Brevibacillus</taxon>
    </lineage>
</organism>
<evidence type="ECO:0000256" key="1">
    <source>
        <dbReference type="PIRSR" id="PIRSR018249-1"/>
    </source>
</evidence>
<dbReference type="PIRSF" id="PIRSF018249">
    <property type="entry name" value="MyrA_prd"/>
    <property type="match status" value="1"/>
</dbReference>
<keyword evidence="6" id="KW-1185">Reference proteome</keyword>
<dbReference type="Pfam" id="PF21302">
    <property type="entry name" value="Zn_ribbon_RlmA"/>
    <property type="match status" value="1"/>
</dbReference>
<dbReference type="InterPro" id="IPR048647">
    <property type="entry name" value="RlmA_N"/>
</dbReference>
<dbReference type="InterPro" id="IPR041698">
    <property type="entry name" value="Methyltransf_25"/>
</dbReference>
<dbReference type="STRING" id="1300222.I532_19961"/>
<keyword evidence="1" id="KW-0479">Metal-binding</keyword>
<evidence type="ECO:0000256" key="2">
    <source>
        <dbReference type="PIRSR" id="PIRSR018249-2"/>
    </source>
</evidence>
<feature type="domain" description="23S rRNA (guanine(745)-N(1))-methyltransferase N-terminal" evidence="4">
    <location>
        <begin position="6"/>
        <end position="28"/>
    </location>
</feature>
<feature type="binding site" evidence="1">
    <location>
        <position position="15"/>
    </location>
    <ligand>
        <name>Zn(2+)</name>
        <dbReference type="ChEBI" id="CHEBI:29105"/>
    </ligand>
</feature>
<dbReference type="GO" id="GO:0008168">
    <property type="term" value="F:methyltransferase activity"/>
    <property type="evidence" value="ECO:0007669"/>
    <property type="project" value="InterPro"/>
</dbReference>
<gene>
    <name evidence="5" type="ORF">I532_19961</name>
</gene>
<proteinExistence type="predicted"/>
<dbReference type="AlphaFoldDB" id="M8DV86"/>
<accession>M8DV86</accession>
<reference evidence="5 6" key="1">
    <citation type="submission" date="2013-03" db="EMBL/GenBank/DDBJ databases">
        <title>Assembly of a new bacterial strain Brevibacillus borstelensis AK1.</title>
        <authorList>
            <person name="Rajan I."/>
            <person name="PoliReddy D."/>
            <person name="Sugumar T."/>
            <person name="Rathinam K."/>
            <person name="Alqarawi S."/>
            <person name="Khalil A.B."/>
            <person name="Sivakumar N."/>
        </authorList>
    </citation>
    <scope>NUCLEOTIDE SEQUENCE [LARGE SCALE GENOMIC DNA]</scope>
    <source>
        <strain evidence="5 6">AK1</strain>
    </source>
</reference>
<keyword evidence="2" id="KW-0949">S-adenosyl-L-methionine</keyword>
<dbReference type="InterPro" id="IPR016718">
    <property type="entry name" value="rRNA_m1G-MeTrfase_A_prd"/>
</dbReference>
<dbReference type="SUPFAM" id="SSF53335">
    <property type="entry name" value="S-adenosyl-L-methionine-dependent methyltransferases"/>
    <property type="match status" value="1"/>
</dbReference>
<sequence length="266" mass="30532">MELILEKSLQCTNHHTFDLSRQGYVNVLSHGLKTKYDKQMFESRRSLYKSGVFQPLVDQIGGRIIREHESTREPLRILDAGCGEGSHLFAIREKIVQSSPHELLAVGADIAKEGIYLASRDYPDMIWCVADIANCPFASQQFHFILAILSPSNYAECQRMLKDDGMVIKVIPESGYLQELRAIFYEQSDKQLYANDNTVARFTEAFELVESERLKYSWKLEKALVEPLIRMTPLSWGCTEEDLQKAKDMDISEITIDLRILYGKKK</sequence>
<feature type="binding site" evidence="1">
    <location>
        <position position="11"/>
    </location>
    <ligand>
        <name>Zn(2+)</name>
        <dbReference type="ChEBI" id="CHEBI:29105"/>
    </ligand>
</feature>
<feature type="domain" description="Methyltransferase" evidence="3">
    <location>
        <begin position="77"/>
        <end position="165"/>
    </location>
</feature>
<evidence type="ECO:0000313" key="6">
    <source>
        <dbReference type="Proteomes" id="UP000012081"/>
    </source>
</evidence>
<name>M8DV86_9BACL</name>
<dbReference type="Proteomes" id="UP000012081">
    <property type="component" value="Unassembled WGS sequence"/>
</dbReference>
<dbReference type="EMBL" id="APBN01000011">
    <property type="protein sequence ID" value="EMT50916.1"/>
    <property type="molecule type" value="Genomic_DNA"/>
</dbReference>
<evidence type="ECO:0000259" key="3">
    <source>
        <dbReference type="Pfam" id="PF13649"/>
    </source>
</evidence>
<feature type="binding site" evidence="2">
    <location>
        <position position="176"/>
    </location>
    <ligand>
        <name>S-adenosyl-L-methionine</name>
        <dbReference type="ChEBI" id="CHEBI:59789"/>
    </ligand>
</feature>
<dbReference type="InterPro" id="IPR052939">
    <property type="entry name" value="23S_rRNA_MeTrnsfrase_RlmA"/>
</dbReference>